<protein>
    <submittedName>
        <fullName evidence="1">Uncharacterized protein</fullName>
    </submittedName>
</protein>
<reference evidence="1" key="1">
    <citation type="journal article" date="2014" name="Front. Microbiol.">
        <title>High frequency of phylogenetically diverse reductive dehalogenase-homologous genes in deep subseafloor sedimentary metagenomes.</title>
        <authorList>
            <person name="Kawai M."/>
            <person name="Futagami T."/>
            <person name="Toyoda A."/>
            <person name="Takaki Y."/>
            <person name="Nishi S."/>
            <person name="Hori S."/>
            <person name="Arai W."/>
            <person name="Tsubouchi T."/>
            <person name="Morono Y."/>
            <person name="Uchiyama I."/>
            <person name="Ito T."/>
            <person name="Fujiyama A."/>
            <person name="Inagaki F."/>
            <person name="Takami H."/>
        </authorList>
    </citation>
    <scope>NUCLEOTIDE SEQUENCE</scope>
    <source>
        <strain evidence="1">Expedition CK06-06</strain>
    </source>
</reference>
<feature type="non-terminal residue" evidence="1">
    <location>
        <position position="1"/>
    </location>
</feature>
<proteinExistence type="predicted"/>
<organism evidence="1">
    <name type="scientific">marine sediment metagenome</name>
    <dbReference type="NCBI Taxonomy" id="412755"/>
    <lineage>
        <taxon>unclassified sequences</taxon>
        <taxon>metagenomes</taxon>
        <taxon>ecological metagenomes</taxon>
    </lineage>
</organism>
<dbReference type="EMBL" id="BARS01042613">
    <property type="protein sequence ID" value="GAG30713.1"/>
    <property type="molecule type" value="Genomic_DNA"/>
</dbReference>
<accession>X0X238</accession>
<gene>
    <name evidence="1" type="ORF">S01H1_64642</name>
</gene>
<comment type="caution">
    <text evidence="1">The sequence shown here is derived from an EMBL/GenBank/DDBJ whole genome shotgun (WGS) entry which is preliminary data.</text>
</comment>
<name>X0X238_9ZZZZ</name>
<sequence>TFVLDGLVNGDLITFQFDTRNDNVDIETRRIIIQSWA</sequence>
<dbReference type="AlphaFoldDB" id="X0X238"/>
<evidence type="ECO:0000313" key="1">
    <source>
        <dbReference type="EMBL" id="GAG30713.1"/>
    </source>
</evidence>